<evidence type="ECO:0000313" key="2">
    <source>
        <dbReference type="EMBL" id="SIT17524.1"/>
    </source>
</evidence>
<organism evidence="2 3">
    <name type="scientific">Belliella pelovolcani</name>
    <dbReference type="NCBI Taxonomy" id="529505"/>
    <lineage>
        <taxon>Bacteria</taxon>
        <taxon>Pseudomonadati</taxon>
        <taxon>Bacteroidota</taxon>
        <taxon>Cytophagia</taxon>
        <taxon>Cytophagales</taxon>
        <taxon>Cyclobacteriaceae</taxon>
        <taxon>Belliella</taxon>
    </lineage>
</organism>
<keyword evidence="3" id="KW-1185">Reference proteome</keyword>
<evidence type="ECO:0000313" key="3">
    <source>
        <dbReference type="Proteomes" id="UP000186026"/>
    </source>
</evidence>
<keyword evidence="1" id="KW-0472">Membrane</keyword>
<dbReference type="AlphaFoldDB" id="A0A1N7Q3U8"/>
<proteinExistence type="predicted"/>
<gene>
    <name evidence="2" type="ORF">SAMN05421761_1287</name>
</gene>
<keyword evidence="1" id="KW-1133">Transmembrane helix</keyword>
<dbReference type="RefSeq" id="WP_076503116.1">
    <property type="nucleotide sequence ID" value="NZ_FTOP01000028.1"/>
</dbReference>
<keyword evidence="1" id="KW-0812">Transmembrane</keyword>
<dbReference type="Proteomes" id="UP000186026">
    <property type="component" value="Unassembled WGS sequence"/>
</dbReference>
<dbReference type="STRING" id="529505.SAMN05421761_1287"/>
<accession>A0A1N7Q3U8</accession>
<feature type="transmembrane region" description="Helical" evidence="1">
    <location>
        <begin position="21"/>
        <end position="40"/>
    </location>
</feature>
<dbReference type="EMBL" id="FTOP01000028">
    <property type="protein sequence ID" value="SIT17524.1"/>
    <property type="molecule type" value="Genomic_DNA"/>
</dbReference>
<sequence length="87" mass="9121">MNTLEALNKGWQSPKPPLFQKIRNIGLILVSIAGAILALPDVIPEIIVTAAGYALAVGSSLSVIAQATSEEKPVLPKSRKKGVDSKS</sequence>
<reference evidence="3" key="1">
    <citation type="submission" date="2017-01" db="EMBL/GenBank/DDBJ databases">
        <authorList>
            <person name="Varghese N."/>
            <person name="Submissions S."/>
        </authorList>
    </citation>
    <scope>NUCLEOTIDE SEQUENCE [LARGE SCALE GENOMIC DNA]</scope>
    <source>
        <strain evidence="3">DSM 46698</strain>
    </source>
</reference>
<dbReference type="OrthoDB" id="679091at2"/>
<evidence type="ECO:0000256" key="1">
    <source>
        <dbReference type="SAM" id="Phobius"/>
    </source>
</evidence>
<name>A0A1N7Q3U8_9BACT</name>
<protein>
    <submittedName>
        <fullName evidence="2">Uncharacterized protein</fullName>
    </submittedName>
</protein>